<feature type="coiled-coil region" evidence="6">
    <location>
        <begin position="126"/>
        <end position="161"/>
    </location>
</feature>
<dbReference type="Proteomes" id="UP000604341">
    <property type="component" value="Unassembled WGS sequence"/>
</dbReference>
<dbReference type="Gene3D" id="3.30.450.20">
    <property type="entry name" value="PAS domain"/>
    <property type="match status" value="1"/>
</dbReference>
<feature type="domain" description="Histidine kinase" evidence="7">
    <location>
        <begin position="524"/>
        <end position="736"/>
    </location>
</feature>
<evidence type="ECO:0000259" key="7">
    <source>
        <dbReference type="PROSITE" id="PS50109"/>
    </source>
</evidence>
<keyword evidence="4" id="KW-0808">Transferase</keyword>
<reference evidence="10" key="1">
    <citation type="journal article" date="2019" name="Int. J. Syst. Evol. Microbiol.">
        <title>The Global Catalogue of Microorganisms (GCM) 10K type strain sequencing project: providing services to taxonomists for standard genome sequencing and annotation.</title>
        <authorList>
            <consortium name="The Broad Institute Genomics Platform"/>
            <consortium name="The Broad Institute Genome Sequencing Center for Infectious Disease"/>
            <person name="Wu L."/>
            <person name="Ma J."/>
        </authorList>
    </citation>
    <scope>NUCLEOTIDE SEQUENCE [LARGE SCALE GENOMIC DNA]</scope>
    <source>
        <strain evidence="10">JCM 19173</strain>
    </source>
</reference>
<evidence type="ECO:0000313" key="9">
    <source>
        <dbReference type="EMBL" id="GGL14145.1"/>
    </source>
</evidence>
<protein>
    <recommendedName>
        <fullName evidence="2">histidine kinase</fullName>
        <ecNumber evidence="2">2.7.13.3</ecNumber>
    </recommendedName>
</protein>
<dbReference type="Gene3D" id="3.30.565.10">
    <property type="entry name" value="Histidine kinase-like ATPase, C-terminal domain"/>
    <property type="match status" value="1"/>
</dbReference>
<dbReference type="InterPro" id="IPR000700">
    <property type="entry name" value="PAS-assoc_C"/>
</dbReference>
<evidence type="ECO:0000256" key="1">
    <source>
        <dbReference type="ARBA" id="ARBA00000085"/>
    </source>
</evidence>
<evidence type="ECO:0000259" key="8">
    <source>
        <dbReference type="PROSITE" id="PS50113"/>
    </source>
</evidence>
<dbReference type="InterPro" id="IPR035965">
    <property type="entry name" value="PAS-like_dom_sf"/>
</dbReference>
<dbReference type="SUPFAM" id="SSF55781">
    <property type="entry name" value="GAF domain-like"/>
    <property type="match status" value="2"/>
</dbReference>
<evidence type="ECO:0000256" key="5">
    <source>
        <dbReference type="ARBA" id="ARBA00022777"/>
    </source>
</evidence>
<dbReference type="InterPro" id="IPR013656">
    <property type="entry name" value="PAS_4"/>
</dbReference>
<keyword evidence="6" id="KW-0175">Coiled coil</keyword>
<dbReference type="PANTHER" id="PTHR42878:SF15">
    <property type="entry name" value="BACTERIOPHYTOCHROME"/>
    <property type="match status" value="1"/>
</dbReference>
<comment type="caution">
    <text evidence="9">The sequence shown here is derived from an EMBL/GenBank/DDBJ whole genome shotgun (WGS) entry which is preliminary data.</text>
</comment>
<evidence type="ECO:0000256" key="6">
    <source>
        <dbReference type="SAM" id="Coils"/>
    </source>
</evidence>
<dbReference type="InterPro" id="IPR029016">
    <property type="entry name" value="GAF-like_dom_sf"/>
</dbReference>
<dbReference type="InterPro" id="IPR004358">
    <property type="entry name" value="Sig_transdc_His_kin-like_C"/>
</dbReference>
<dbReference type="InterPro" id="IPR003661">
    <property type="entry name" value="HisK_dim/P_dom"/>
</dbReference>
<feature type="coiled-coil region" evidence="6">
    <location>
        <begin position="326"/>
        <end position="353"/>
    </location>
</feature>
<organism evidence="9 10">
    <name type="scientific">Deinococcus radiotolerans</name>
    <dbReference type="NCBI Taxonomy" id="1309407"/>
    <lineage>
        <taxon>Bacteria</taxon>
        <taxon>Thermotogati</taxon>
        <taxon>Deinococcota</taxon>
        <taxon>Deinococci</taxon>
        <taxon>Deinococcales</taxon>
        <taxon>Deinococcaceae</taxon>
        <taxon>Deinococcus</taxon>
    </lineage>
</organism>
<dbReference type="SMART" id="SM00387">
    <property type="entry name" value="HATPase_c"/>
    <property type="match status" value="1"/>
</dbReference>
<keyword evidence="3" id="KW-0597">Phosphoprotein</keyword>
<dbReference type="InterPro" id="IPR036890">
    <property type="entry name" value="HATPase_C_sf"/>
</dbReference>
<dbReference type="SUPFAM" id="SSF55785">
    <property type="entry name" value="PYP-like sensor domain (PAS domain)"/>
    <property type="match status" value="1"/>
</dbReference>
<dbReference type="Pfam" id="PF02518">
    <property type="entry name" value="HATPase_c"/>
    <property type="match status" value="1"/>
</dbReference>
<feature type="domain" description="PAC" evidence="8">
    <location>
        <begin position="80"/>
        <end position="132"/>
    </location>
</feature>
<keyword evidence="5" id="KW-0418">Kinase</keyword>
<dbReference type="PRINTS" id="PR00344">
    <property type="entry name" value="BCTRLSENSOR"/>
</dbReference>
<dbReference type="PROSITE" id="PS50109">
    <property type="entry name" value="HIS_KIN"/>
    <property type="match status" value="1"/>
</dbReference>
<evidence type="ECO:0000313" key="10">
    <source>
        <dbReference type="Proteomes" id="UP000604341"/>
    </source>
</evidence>
<proteinExistence type="predicted"/>
<dbReference type="Pfam" id="PF08448">
    <property type="entry name" value="PAS_4"/>
    <property type="match status" value="1"/>
</dbReference>
<dbReference type="EMBL" id="BMPE01000018">
    <property type="protein sequence ID" value="GGL14145.1"/>
    <property type="molecule type" value="Genomic_DNA"/>
</dbReference>
<accession>A0ABQ2FPI2</accession>
<gene>
    <name evidence="9" type="ORF">GCM10010844_36210</name>
</gene>
<dbReference type="SUPFAM" id="SSF47384">
    <property type="entry name" value="Homodimeric domain of signal transducing histidine kinase"/>
    <property type="match status" value="1"/>
</dbReference>
<dbReference type="InterPro" id="IPR050351">
    <property type="entry name" value="BphY/WalK/GraS-like"/>
</dbReference>
<dbReference type="Gene3D" id="3.30.450.40">
    <property type="match status" value="2"/>
</dbReference>
<keyword evidence="10" id="KW-1185">Reference proteome</keyword>
<sequence length="744" mass="80239">MTEPLLTARQLQAVIDANGDCIKILDLDARLLSMNTGGQVIMEVDDPQQCQNVVLTTLWEGEARTQLEAALDAARAGQTRTFTGEARTFKGTPKWWSVTVAPLRDEAAQITHLLATSRDITAQVRAEQAQQAAQAQLAQQAQLLEDHAQHLEQRVQQQTQALDERAAALDAFVTFTEAVGSDIDQISLARQAFAAVQANLPDASLAYYELDTTHAVWRALIWSGDVSPDIVAQIQIGIPLHAPDFAPVLQHRVPIFVDGWDAASNDVSEAAAYGAVGLVPILIGGQVCALFTVGKQTTPQWTAREQAIVRAVGRGLTVALDRAAQARQLTQQRDDLNRRAQQLETLLQLTEDQGDVADPLALIGRAQALVLGLLPPGFAAYYEVHGGLWQVRVQTGVAPSPALQAAMDAGFPVGGLPSFDLVARTGEPSFVDTYDTGADVDPDVAQGVAAHATLPLIIGGQVRGLFNVPLFESLAWTPADEAVLIATVQHLGVVLERLEHSAQLTRSNAELQTSNQELEAFTYSISHDLRAPVRHVEGFAALALKEMTRGDAGRAERHLGVVVDAATRMETLLDAVLVLSRAGRTPLTMQAVSLQKIVEQVMRDVTLIDPDHLVTWTVDPLPIVQGDAVTLQQALRFLLENAVKFSPGEARVHVWAEDRGDEWAVLVQDEGVGFDPLYAGKLFVAFQRLHTQQEFAGAGIGLATVKRIVTRHGGHVWTDGQSGQGATFGFTLPKRGPQASVLPA</sequence>
<comment type="catalytic activity">
    <reaction evidence="1">
        <text>ATP + protein L-histidine = ADP + protein N-phospho-L-histidine.</text>
        <dbReference type="EC" id="2.7.13.3"/>
    </reaction>
</comment>
<dbReference type="SMART" id="SM00388">
    <property type="entry name" value="HisKA"/>
    <property type="match status" value="1"/>
</dbReference>
<dbReference type="InterPro" id="IPR003594">
    <property type="entry name" value="HATPase_dom"/>
</dbReference>
<dbReference type="PROSITE" id="PS50113">
    <property type="entry name" value="PAC"/>
    <property type="match status" value="1"/>
</dbReference>
<evidence type="ECO:0000256" key="3">
    <source>
        <dbReference type="ARBA" id="ARBA00022553"/>
    </source>
</evidence>
<dbReference type="InterPro" id="IPR005467">
    <property type="entry name" value="His_kinase_dom"/>
</dbReference>
<dbReference type="PANTHER" id="PTHR42878">
    <property type="entry name" value="TWO-COMPONENT HISTIDINE KINASE"/>
    <property type="match status" value="1"/>
</dbReference>
<dbReference type="CDD" id="cd00082">
    <property type="entry name" value="HisKA"/>
    <property type="match status" value="1"/>
</dbReference>
<dbReference type="EC" id="2.7.13.3" evidence="2"/>
<evidence type="ECO:0000256" key="2">
    <source>
        <dbReference type="ARBA" id="ARBA00012438"/>
    </source>
</evidence>
<dbReference type="Gene3D" id="1.10.287.130">
    <property type="match status" value="1"/>
</dbReference>
<dbReference type="SUPFAM" id="SSF55874">
    <property type="entry name" value="ATPase domain of HSP90 chaperone/DNA topoisomerase II/histidine kinase"/>
    <property type="match status" value="1"/>
</dbReference>
<dbReference type="RefSeq" id="WP_189070386.1">
    <property type="nucleotide sequence ID" value="NZ_BMPE01000018.1"/>
</dbReference>
<dbReference type="Pfam" id="PF00512">
    <property type="entry name" value="HisKA"/>
    <property type="match status" value="1"/>
</dbReference>
<name>A0ABQ2FPI2_9DEIO</name>
<evidence type="ECO:0000256" key="4">
    <source>
        <dbReference type="ARBA" id="ARBA00022679"/>
    </source>
</evidence>
<dbReference type="InterPro" id="IPR036097">
    <property type="entry name" value="HisK_dim/P_sf"/>
</dbReference>